<organism evidence="7 8">
    <name type="scientific">Candidatus Bilophila faecipullorum</name>
    <dbReference type="NCBI Taxonomy" id="2838482"/>
    <lineage>
        <taxon>Bacteria</taxon>
        <taxon>Pseudomonadati</taxon>
        <taxon>Thermodesulfobacteriota</taxon>
        <taxon>Desulfovibrionia</taxon>
        <taxon>Desulfovibrionales</taxon>
        <taxon>Desulfovibrionaceae</taxon>
        <taxon>Bilophila</taxon>
    </lineage>
</organism>
<dbReference type="AlphaFoldDB" id="A0A9D1U9R0"/>
<dbReference type="PANTHER" id="PTHR47151">
    <property type="entry name" value="LEU/ILE/VAL-BINDING ABC TRANSPORTER SUBUNIT"/>
    <property type="match status" value="1"/>
</dbReference>
<evidence type="ECO:0000259" key="6">
    <source>
        <dbReference type="Pfam" id="PF13458"/>
    </source>
</evidence>
<reference evidence="7" key="1">
    <citation type="journal article" date="2021" name="PeerJ">
        <title>Extensive microbial diversity within the chicken gut microbiome revealed by metagenomics and culture.</title>
        <authorList>
            <person name="Gilroy R."/>
            <person name="Ravi A."/>
            <person name="Getino M."/>
            <person name="Pursley I."/>
            <person name="Horton D.L."/>
            <person name="Alikhan N.F."/>
            <person name="Baker D."/>
            <person name="Gharbi K."/>
            <person name="Hall N."/>
            <person name="Watson M."/>
            <person name="Adriaenssens E.M."/>
            <person name="Foster-Nyarko E."/>
            <person name="Jarju S."/>
            <person name="Secka A."/>
            <person name="Antonio M."/>
            <person name="Oren A."/>
            <person name="Chaudhuri R.R."/>
            <person name="La Ragione R."/>
            <person name="Hildebrand F."/>
            <person name="Pallen M.J."/>
        </authorList>
    </citation>
    <scope>NUCLEOTIDE SEQUENCE</scope>
    <source>
        <strain evidence="7">ChiSxjej5B17-1746</strain>
    </source>
</reference>
<evidence type="ECO:0000256" key="1">
    <source>
        <dbReference type="ARBA" id="ARBA00010062"/>
    </source>
</evidence>
<evidence type="ECO:0000313" key="8">
    <source>
        <dbReference type="Proteomes" id="UP000824264"/>
    </source>
</evidence>
<comment type="similarity">
    <text evidence="1">Belongs to the leucine-binding protein family.</text>
</comment>
<protein>
    <submittedName>
        <fullName evidence="7">Branched-chain amino acid ABC transporter substrate-binding protein</fullName>
    </submittedName>
</protein>
<keyword evidence="3 5" id="KW-0732">Signal</keyword>
<gene>
    <name evidence="7" type="ORF">H9874_11520</name>
</gene>
<reference evidence="7" key="2">
    <citation type="submission" date="2021-04" db="EMBL/GenBank/DDBJ databases">
        <authorList>
            <person name="Gilroy R."/>
        </authorList>
    </citation>
    <scope>NUCLEOTIDE SEQUENCE</scope>
    <source>
        <strain evidence="7">ChiSxjej5B17-1746</strain>
    </source>
</reference>
<dbReference type="PRINTS" id="PR00337">
    <property type="entry name" value="LEUILEVALBP"/>
</dbReference>
<feature type="chain" id="PRO_5039543297" evidence="5">
    <location>
        <begin position="25"/>
        <end position="371"/>
    </location>
</feature>
<keyword evidence="2" id="KW-0813">Transport</keyword>
<keyword evidence="4" id="KW-0029">Amino-acid transport</keyword>
<dbReference type="Gene3D" id="3.40.50.2300">
    <property type="match status" value="2"/>
</dbReference>
<evidence type="ECO:0000256" key="2">
    <source>
        <dbReference type="ARBA" id="ARBA00022448"/>
    </source>
</evidence>
<name>A0A9D1U9R0_9BACT</name>
<feature type="domain" description="Leucine-binding protein" evidence="6">
    <location>
        <begin position="27"/>
        <end position="363"/>
    </location>
</feature>
<feature type="signal peptide" evidence="5">
    <location>
        <begin position="1"/>
        <end position="24"/>
    </location>
</feature>
<dbReference type="InterPro" id="IPR028082">
    <property type="entry name" value="Peripla_BP_I"/>
</dbReference>
<dbReference type="InterPro" id="IPR000709">
    <property type="entry name" value="Leu_Ile_Val-bd"/>
</dbReference>
<evidence type="ECO:0000256" key="5">
    <source>
        <dbReference type="SAM" id="SignalP"/>
    </source>
</evidence>
<dbReference type="GO" id="GO:0006865">
    <property type="term" value="P:amino acid transport"/>
    <property type="evidence" value="ECO:0007669"/>
    <property type="project" value="UniProtKB-KW"/>
</dbReference>
<evidence type="ECO:0000313" key="7">
    <source>
        <dbReference type="EMBL" id="HIW79752.1"/>
    </source>
</evidence>
<accession>A0A9D1U9R0</accession>
<dbReference type="Proteomes" id="UP000824264">
    <property type="component" value="Unassembled WGS sequence"/>
</dbReference>
<dbReference type="PANTHER" id="PTHR47151:SF2">
    <property type="entry name" value="AMINO ACID BINDING PROTEIN"/>
    <property type="match status" value="1"/>
</dbReference>
<dbReference type="EMBL" id="DXGI01000431">
    <property type="protein sequence ID" value="HIW79752.1"/>
    <property type="molecule type" value="Genomic_DNA"/>
</dbReference>
<proteinExistence type="inferred from homology"/>
<sequence length="371" mass="39098">MARAWMKAAVAGMAIMAMAAPVHAADTIKIGVPGAHSGDLVSYGMPSLNAARIVVEEYNAKGGILGKQIEIIAQDDQCKPELGTNAATKVLSEGAAVVMGSICSGATKAALPIYNDAKIVSISPSATTPELTQSGEHPYFFRTIASDDMSGHLAGTFAKDKLGLKKVALLHDKGDYGRGFVNYAREILEKGGVEIVLEEGITPGAVDYGAVIQKIRKSGAEGIIFGGYHPEASKLVQQLAKKKVQVPFIGPDGVKDAQFIKVAGKNAEGVYATGPTDVSKLPMNIQAHENHKKKYGSEPGAFYDNAYSATIALLEAIKAAGGTDSQKIMEALRTNEVDTPLGKIKFDAKGDAEGIGFSIYQVQKGQFVELK</sequence>
<dbReference type="SUPFAM" id="SSF53822">
    <property type="entry name" value="Periplasmic binding protein-like I"/>
    <property type="match status" value="1"/>
</dbReference>
<dbReference type="InterPro" id="IPR028081">
    <property type="entry name" value="Leu-bd"/>
</dbReference>
<dbReference type="Pfam" id="PF13458">
    <property type="entry name" value="Peripla_BP_6"/>
    <property type="match status" value="1"/>
</dbReference>
<dbReference type="CDD" id="cd06342">
    <property type="entry name" value="PBP1_ABC_LIVBP-like"/>
    <property type="match status" value="1"/>
</dbReference>
<evidence type="ECO:0000256" key="3">
    <source>
        <dbReference type="ARBA" id="ARBA00022729"/>
    </source>
</evidence>
<evidence type="ECO:0000256" key="4">
    <source>
        <dbReference type="ARBA" id="ARBA00022970"/>
    </source>
</evidence>
<comment type="caution">
    <text evidence="7">The sequence shown here is derived from an EMBL/GenBank/DDBJ whole genome shotgun (WGS) entry which is preliminary data.</text>
</comment>